<evidence type="ECO:0000313" key="2">
    <source>
        <dbReference type="EMBL" id="CAG7730035.1"/>
    </source>
</evidence>
<feature type="region of interest" description="Disordered" evidence="1">
    <location>
        <begin position="91"/>
        <end position="113"/>
    </location>
</feature>
<comment type="caution">
    <text evidence="2">The sequence shown here is derived from an EMBL/GenBank/DDBJ whole genome shotgun (WGS) entry which is preliminary data.</text>
</comment>
<sequence length="239" mass="27490">MHYFLCDNFQFKCTFEVRTDLGKRCCLTRKLALREETAMEVENGPFMASAQETYKENFQKVKRMTRMGASSLLRGVPNSLRAYEQFMEQDLPEEDEVAVNNESSSSKDSTTSFSIGKKLNKTIRDVKMSIGNFSQRLRKSTRRRYALTETASAVDITPTRRILGRTPTKLYSPFSFDTPVGKTPTRRTIAPATPRMSRKVSMPGPVRLYSPPDSEKVWQNKKNLKEAKNSPRNRQSFRF</sequence>
<feature type="compositionally biased region" description="Polar residues" evidence="1">
    <location>
        <begin position="230"/>
        <end position="239"/>
    </location>
</feature>
<feature type="compositionally biased region" description="Basic and acidic residues" evidence="1">
    <location>
        <begin position="213"/>
        <end position="229"/>
    </location>
</feature>
<accession>A0A8J2JZT2</accession>
<organism evidence="2 3">
    <name type="scientific">Allacma fusca</name>
    <dbReference type="NCBI Taxonomy" id="39272"/>
    <lineage>
        <taxon>Eukaryota</taxon>
        <taxon>Metazoa</taxon>
        <taxon>Ecdysozoa</taxon>
        <taxon>Arthropoda</taxon>
        <taxon>Hexapoda</taxon>
        <taxon>Collembola</taxon>
        <taxon>Symphypleona</taxon>
        <taxon>Sminthuridae</taxon>
        <taxon>Allacma</taxon>
    </lineage>
</organism>
<proteinExistence type="predicted"/>
<name>A0A8J2JZT2_9HEXA</name>
<feature type="region of interest" description="Disordered" evidence="1">
    <location>
        <begin position="174"/>
        <end position="239"/>
    </location>
</feature>
<feature type="compositionally biased region" description="Low complexity" evidence="1">
    <location>
        <begin position="103"/>
        <end position="113"/>
    </location>
</feature>
<protein>
    <submittedName>
        <fullName evidence="2">Uncharacterized protein</fullName>
    </submittedName>
</protein>
<reference evidence="2" key="1">
    <citation type="submission" date="2021-06" db="EMBL/GenBank/DDBJ databases">
        <authorList>
            <person name="Hodson N. C."/>
            <person name="Mongue J. A."/>
            <person name="Jaron S. K."/>
        </authorList>
    </citation>
    <scope>NUCLEOTIDE SEQUENCE</scope>
</reference>
<evidence type="ECO:0000256" key="1">
    <source>
        <dbReference type="SAM" id="MobiDB-lite"/>
    </source>
</evidence>
<gene>
    <name evidence="2" type="ORF">AFUS01_LOCUS18711</name>
</gene>
<keyword evidence="3" id="KW-1185">Reference proteome</keyword>
<dbReference type="OrthoDB" id="75343at2759"/>
<feature type="compositionally biased region" description="Low complexity" evidence="1">
    <location>
        <begin position="186"/>
        <end position="195"/>
    </location>
</feature>
<dbReference type="EMBL" id="CAJVCH010188237">
    <property type="protein sequence ID" value="CAG7730035.1"/>
    <property type="molecule type" value="Genomic_DNA"/>
</dbReference>
<dbReference type="AlphaFoldDB" id="A0A8J2JZT2"/>
<dbReference type="Proteomes" id="UP000708208">
    <property type="component" value="Unassembled WGS sequence"/>
</dbReference>
<evidence type="ECO:0000313" key="3">
    <source>
        <dbReference type="Proteomes" id="UP000708208"/>
    </source>
</evidence>